<evidence type="ECO:0000256" key="5">
    <source>
        <dbReference type="ARBA" id="ARBA00022723"/>
    </source>
</evidence>
<dbReference type="PANTHER" id="PTHR42904:SF6">
    <property type="entry name" value="NAD-CAPPED RNA HYDROLASE NUDT12"/>
    <property type="match status" value="1"/>
</dbReference>
<dbReference type="InterPro" id="IPR020084">
    <property type="entry name" value="NUDIX_hydrolase_CS"/>
</dbReference>
<protein>
    <recommendedName>
        <fullName evidence="4">NAD(+) diphosphatase</fullName>
        <ecNumber evidence="4">3.6.1.22</ecNumber>
    </recommendedName>
</protein>
<evidence type="ECO:0000256" key="2">
    <source>
        <dbReference type="ARBA" id="ARBA00001947"/>
    </source>
</evidence>
<comment type="cofactor">
    <cofactor evidence="1">
        <name>Mg(2+)</name>
        <dbReference type="ChEBI" id="CHEBI:18420"/>
    </cofactor>
</comment>
<comment type="similarity">
    <text evidence="3">Belongs to the Nudix hydrolase family. NudC subfamily.</text>
</comment>
<dbReference type="Proteomes" id="UP000295453">
    <property type="component" value="Unassembled WGS sequence"/>
</dbReference>
<gene>
    <name evidence="11" type="ORF">EPD65_01310</name>
</gene>
<dbReference type="AlphaFoldDB" id="A0A4R1CME2"/>
<dbReference type="RefSeq" id="WP_131581163.1">
    <property type="nucleotide sequence ID" value="NZ_SJZJ01000001.1"/>
</dbReference>
<name>A0A4R1CME2_9ACTN</name>
<dbReference type="PROSITE" id="PS00893">
    <property type="entry name" value="NUDIX_BOX"/>
    <property type="match status" value="1"/>
</dbReference>
<evidence type="ECO:0000313" key="11">
    <source>
        <dbReference type="EMBL" id="TCJ31238.1"/>
    </source>
</evidence>
<dbReference type="InterPro" id="IPR015376">
    <property type="entry name" value="Znr_NADH_PPase"/>
</dbReference>
<evidence type="ECO:0000256" key="8">
    <source>
        <dbReference type="ARBA" id="ARBA00023027"/>
    </source>
</evidence>
<dbReference type="SUPFAM" id="SSF55811">
    <property type="entry name" value="Nudix"/>
    <property type="match status" value="1"/>
</dbReference>
<dbReference type="GO" id="GO:0005829">
    <property type="term" value="C:cytosol"/>
    <property type="evidence" value="ECO:0007669"/>
    <property type="project" value="TreeGrafter"/>
</dbReference>
<sequence length="305" mass="33323">MSDQTAPAQPSLTSHDRLGHLRGDAARLGELWADPTTRVLVVSGGLMLGRDDAPAWMTPAEADAHGEGTRILLGDQEGAHYFALHVGWRDDALAWVGMREIGRHFLVDGWDTRLVFHALGMSEWLSRTRFCARCGGALEPELSGHVLRCTSCAREHFPRIEPAVIMLITDGEPGTAEERCLLGSGLKWGPTRFSTLAGFAEPGESLEDAVRREVREEAGVEVGEVSWFGSQAWPFPSSLMLGFFGRATSTEITIDPAEIADARWFTRAELRAQAESGEIALPGRGISISRSLIEAWYGGELPGEW</sequence>
<dbReference type="GO" id="GO:0046872">
    <property type="term" value="F:metal ion binding"/>
    <property type="evidence" value="ECO:0007669"/>
    <property type="project" value="UniProtKB-KW"/>
</dbReference>
<dbReference type="InterPro" id="IPR049734">
    <property type="entry name" value="NudC-like_C"/>
</dbReference>
<dbReference type="CDD" id="cd03429">
    <property type="entry name" value="NUDIX_NADH_pyrophosphatase_Nudt13"/>
    <property type="match status" value="1"/>
</dbReference>
<dbReference type="PROSITE" id="PS51462">
    <property type="entry name" value="NUDIX"/>
    <property type="match status" value="1"/>
</dbReference>
<dbReference type="NCBIfam" id="NF001299">
    <property type="entry name" value="PRK00241.1"/>
    <property type="match status" value="1"/>
</dbReference>
<comment type="caution">
    <text evidence="11">The sequence shown here is derived from an EMBL/GenBank/DDBJ whole genome shotgun (WGS) entry which is preliminary data.</text>
</comment>
<proteinExistence type="inferred from homology"/>
<dbReference type="Pfam" id="PF00293">
    <property type="entry name" value="NUDIX"/>
    <property type="match status" value="1"/>
</dbReference>
<evidence type="ECO:0000313" key="12">
    <source>
        <dbReference type="Proteomes" id="UP000295453"/>
    </source>
</evidence>
<keyword evidence="7" id="KW-0460">Magnesium</keyword>
<evidence type="ECO:0000256" key="3">
    <source>
        <dbReference type="ARBA" id="ARBA00009595"/>
    </source>
</evidence>
<dbReference type="GO" id="GO:0035529">
    <property type="term" value="F:NADH pyrophosphatase activity"/>
    <property type="evidence" value="ECO:0007669"/>
    <property type="project" value="TreeGrafter"/>
</dbReference>
<evidence type="ECO:0000256" key="1">
    <source>
        <dbReference type="ARBA" id="ARBA00001946"/>
    </source>
</evidence>
<dbReference type="OrthoDB" id="9791656at2"/>
<evidence type="ECO:0000256" key="7">
    <source>
        <dbReference type="ARBA" id="ARBA00022842"/>
    </source>
</evidence>
<dbReference type="GO" id="GO:0006742">
    <property type="term" value="P:NADP+ catabolic process"/>
    <property type="evidence" value="ECO:0007669"/>
    <property type="project" value="TreeGrafter"/>
</dbReference>
<dbReference type="GO" id="GO:0110153">
    <property type="term" value="F:RNA NAD-cap (NMN-forming) hydrolase activity"/>
    <property type="evidence" value="ECO:0007669"/>
    <property type="project" value="RHEA"/>
</dbReference>
<dbReference type="EC" id="3.6.1.22" evidence="4"/>
<comment type="cofactor">
    <cofactor evidence="2">
        <name>Zn(2+)</name>
        <dbReference type="ChEBI" id="CHEBI:29105"/>
    </cofactor>
</comment>
<dbReference type="Pfam" id="PF09297">
    <property type="entry name" value="Zn_ribbon_NUD"/>
    <property type="match status" value="1"/>
</dbReference>
<dbReference type="Gene3D" id="3.90.79.20">
    <property type="match status" value="1"/>
</dbReference>
<dbReference type="Gene3D" id="3.90.79.10">
    <property type="entry name" value="Nucleoside Triphosphate Pyrophosphohydrolase"/>
    <property type="match status" value="1"/>
</dbReference>
<comment type="catalytic activity">
    <reaction evidence="9">
        <text>a 5'-end NAD(+)-phospho-ribonucleoside in mRNA + H2O = a 5'-end phospho-adenosine-phospho-ribonucleoside in mRNA + beta-nicotinamide D-ribonucleotide + 2 H(+)</text>
        <dbReference type="Rhea" id="RHEA:60876"/>
        <dbReference type="Rhea" id="RHEA-COMP:15698"/>
        <dbReference type="Rhea" id="RHEA-COMP:15719"/>
        <dbReference type="ChEBI" id="CHEBI:14649"/>
        <dbReference type="ChEBI" id="CHEBI:15377"/>
        <dbReference type="ChEBI" id="CHEBI:15378"/>
        <dbReference type="ChEBI" id="CHEBI:144029"/>
        <dbReference type="ChEBI" id="CHEBI:144051"/>
    </reaction>
    <physiologicalReaction direction="left-to-right" evidence="9">
        <dbReference type="Rhea" id="RHEA:60877"/>
    </physiologicalReaction>
</comment>
<organism evidence="11 12">
    <name type="scientific">Nocardioides jejuensis</name>
    <dbReference type="NCBI Taxonomy" id="2502782"/>
    <lineage>
        <taxon>Bacteria</taxon>
        <taxon>Bacillati</taxon>
        <taxon>Actinomycetota</taxon>
        <taxon>Actinomycetes</taxon>
        <taxon>Propionibacteriales</taxon>
        <taxon>Nocardioidaceae</taxon>
        <taxon>Nocardioides</taxon>
    </lineage>
</organism>
<accession>A0A4R1CME2</accession>
<dbReference type="InterPro" id="IPR015797">
    <property type="entry name" value="NUDIX_hydrolase-like_dom_sf"/>
</dbReference>
<keyword evidence="12" id="KW-1185">Reference proteome</keyword>
<evidence type="ECO:0000259" key="10">
    <source>
        <dbReference type="PROSITE" id="PS51462"/>
    </source>
</evidence>
<feature type="domain" description="Nudix hydrolase" evidence="10">
    <location>
        <begin position="158"/>
        <end position="287"/>
    </location>
</feature>
<reference evidence="11 12" key="1">
    <citation type="submission" date="2019-03" db="EMBL/GenBank/DDBJ databases">
        <authorList>
            <person name="Kim M.K.M."/>
        </authorList>
    </citation>
    <scope>NUCLEOTIDE SEQUENCE [LARGE SCALE GENOMIC DNA]</scope>
    <source>
        <strain evidence="11 12">18JY15-6</strain>
    </source>
</reference>
<evidence type="ECO:0000256" key="9">
    <source>
        <dbReference type="ARBA" id="ARBA00023679"/>
    </source>
</evidence>
<keyword evidence="8" id="KW-0520">NAD</keyword>
<dbReference type="EMBL" id="SJZJ01000001">
    <property type="protein sequence ID" value="TCJ31238.1"/>
    <property type="molecule type" value="Genomic_DNA"/>
</dbReference>
<evidence type="ECO:0000256" key="4">
    <source>
        <dbReference type="ARBA" id="ARBA00012381"/>
    </source>
</evidence>
<dbReference type="InterPro" id="IPR000086">
    <property type="entry name" value="NUDIX_hydrolase_dom"/>
</dbReference>
<evidence type="ECO:0000256" key="6">
    <source>
        <dbReference type="ARBA" id="ARBA00022801"/>
    </source>
</evidence>
<keyword evidence="5" id="KW-0479">Metal-binding</keyword>
<dbReference type="GO" id="GO:0019677">
    <property type="term" value="P:NAD+ catabolic process"/>
    <property type="evidence" value="ECO:0007669"/>
    <property type="project" value="TreeGrafter"/>
</dbReference>
<keyword evidence="6 11" id="KW-0378">Hydrolase</keyword>
<dbReference type="PANTHER" id="PTHR42904">
    <property type="entry name" value="NUDIX HYDROLASE, NUDC SUBFAMILY"/>
    <property type="match status" value="1"/>
</dbReference>
<dbReference type="InterPro" id="IPR050241">
    <property type="entry name" value="NAD-cap_RNA_hydrolase_NudC"/>
</dbReference>